<accession>A0A2R5GHV1</accession>
<proteinExistence type="predicted"/>
<dbReference type="PROSITE" id="PS51285">
    <property type="entry name" value="AGC_KINASE_CTER"/>
    <property type="match status" value="1"/>
</dbReference>
<dbReference type="InterPro" id="IPR008271">
    <property type="entry name" value="Ser/Thr_kinase_AS"/>
</dbReference>
<dbReference type="Pfam" id="PF00069">
    <property type="entry name" value="Pkinase"/>
    <property type="match status" value="1"/>
</dbReference>
<keyword evidence="1" id="KW-0723">Serine/threonine-protein kinase</keyword>
<dbReference type="OrthoDB" id="354826at2759"/>
<dbReference type="InterPro" id="IPR000719">
    <property type="entry name" value="Prot_kinase_dom"/>
</dbReference>
<dbReference type="Proteomes" id="UP000241890">
    <property type="component" value="Unassembled WGS sequence"/>
</dbReference>
<evidence type="ECO:0000256" key="4">
    <source>
        <dbReference type="ARBA" id="ARBA00022777"/>
    </source>
</evidence>
<dbReference type="GO" id="GO:0001664">
    <property type="term" value="F:G protein-coupled receptor binding"/>
    <property type="evidence" value="ECO:0007669"/>
    <property type="project" value="TreeGrafter"/>
</dbReference>
<feature type="compositionally biased region" description="Polar residues" evidence="6">
    <location>
        <begin position="558"/>
        <end position="588"/>
    </location>
</feature>
<protein>
    <submittedName>
        <fullName evidence="9">Protein kinase, putative</fullName>
    </submittedName>
</protein>
<dbReference type="Gene3D" id="1.10.510.10">
    <property type="entry name" value="Transferase(Phosphotransferase) domain 1"/>
    <property type="match status" value="1"/>
</dbReference>
<dbReference type="PANTHER" id="PTHR24355">
    <property type="entry name" value="G PROTEIN-COUPLED RECEPTOR KINASE/RIBOSOMAL PROTEIN S6 KINASE"/>
    <property type="match status" value="1"/>
</dbReference>
<evidence type="ECO:0000259" key="8">
    <source>
        <dbReference type="PROSITE" id="PS51285"/>
    </source>
</evidence>
<evidence type="ECO:0000256" key="1">
    <source>
        <dbReference type="ARBA" id="ARBA00022527"/>
    </source>
</evidence>
<feature type="compositionally biased region" description="Basic residues" evidence="6">
    <location>
        <begin position="467"/>
        <end position="477"/>
    </location>
</feature>
<dbReference type="AlphaFoldDB" id="A0A2R5GHV1"/>
<dbReference type="GO" id="GO:0007186">
    <property type="term" value="P:G protein-coupled receptor signaling pathway"/>
    <property type="evidence" value="ECO:0007669"/>
    <property type="project" value="TreeGrafter"/>
</dbReference>
<feature type="domain" description="AGC-kinase C-terminal" evidence="8">
    <location>
        <begin position="310"/>
        <end position="380"/>
    </location>
</feature>
<dbReference type="EMBL" id="BEYU01000031">
    <property type="protein sequence ID" value="GBG27454.1"/>
    <property type="molecule type" value="Genomic_DNA"/>
</dbReference>
<dbReference type="SUPFAM" id="SSF56112">
    <property type="entry name" value="Protein kinase-like (PK-like)"/>
    <property type="match status" value="1"/>
</dbReference>
<dbReference type="SMART" id="SM00220">
    <property type="entry name" value="S_TKc"/>
    <property type="match status" value="1"/>
</dbReference>
<dbReference type="Gene3D" id="3.30.200.20">
    <property type="entry name" value="Phosphorylase Kinase, domain 1"/>
    <property type="match status" value="1"/>
</dbReference>
<evidence type="ECO:0000313" key="10">
    <source>
        <dbReference type="Proteomes" id="UP000241890"/>
    </source>
</evidence>
<name>A0A2R5GHV1_9STRA</name>
<feature type="domain" description="Protein kinase" evidence="7">
    <location>
        <begin position="23"/>
        <end position="306"/>
    </location>
</feature>
<reference evidence="9 10" key="1">
    <citation type="submission" date="2017-12" db="EMBL/GenBank/DDBJ databases">
        <title>Sequencing, de novo assembly and annotation of complete genome of a new Thraustochytrid species, strain FCC1311.</title>
        <authorList>
            <person name="Sedici K."/>
            <person name="Godart F."/>
            <person name="Aiese Cigliano R."/>
            <person name="Sanseverino W."/>
            <person name="Barakat M."/>
            <person name="Ortet P."/>
            <person name="Marechal E."/>
            <person name="Cagnac O."/>
            <person name="Amato A."/>
        </authorList>
    </citation>
    <scope>NUCLEOTIDE SEQUENCE [LARGE SCALE GENOMIC DNA]</scope>
</reference>
<feature type="compositionally biased region" description="Polar residues" evidence="6">
    <location>
        <begin position="440"/>
        <end position="455"/>
    </location>
</feature>
<keyword evidence="5" id="KW-0067">ATP-binding</keyword>
<dbReference type="PANTHER" id="PTHR24355:SF30">
    <property type="entry name" value="SERINE_THREONINE-PROTEIN KINASE 32B ISOFORM X1"/>
    <property type="match status" value="1"/>
</dbReference>
<keyword evidence="10" id="KW-1185">Reference proteome</keyword>
<organism evidence="9 10">
    <name type="scientific">Hondaea fermentalgiana</name>
    <dbReference type="NCBI Taxonomy" id="2315210"/>
    <lineage>
        <taxon>Eukaryota</taxon>
        <taxon>Sar</taxon>
        <taxon>Stramenopiles</taxon>
        <taxon>Bigyra</taxon>
        <taxon>Labyrinthulomycetes</taxon>
        <taxon>Thraustochytrida</taxon>
        <taxon>Thraustochytriidae</taxon>
        <taxon>Hondaea</taxon>
    </lineage>
</organism>
<feature type="region of interest" description="Disordered" evidence="6">
    <location>
        <begin position="406"/>
        <end position="673"/>
    </location>
</feature>
<gene>
    <name evidence="9" type="ORF">FCC1311_036752</name>
</gene>
<evidence type="ECO:0000256" key="3">
    <source>
        <dbReference type="ARBA" id="ARBA00022741"/>
    </source>
</evidence>
<keyword evidence="3" id="KW-0547">Nucleotide-binding</keyword>
<feature type="compositionally biased region" description="Low complexity" evidence="6">
    <location>
        <begin position="535"/>
        <end position="550"/>
    </location>
</feature>
<keyword evidence="2" id="KW-0808">Transferase</keyword>
<evidence type="ECO:0000313" key="9">
    <source>
        <dbReference type="EMBL" id="GBG27454.1"/>
    </source>
</evidence>
<dbReference type="InParanoid" id="A0A2R5GHV1"/>
<dbReference type="GO" id="GO:0005524">
    <property type="term" value="F:ATP binding"/>
    <property type="evidence" value="ECO:0007669"/>
    <property type="project" value="UniProtKB-KW"/>
</dbReference>
<dbReference type="InterPro" id="IPR011009">
    <property type="entry name" value="Kinase-like_dom_sf"/>
</dbReference>
<feature type="compositionally biased region" description="Low complexity" evidence="6">
    <location>
        <begin position="492"/>
        <end position="518"/>
    </location>
</feature>
<evidence type="ECO:0000256" key="5">
    <source>
        <dbReference type="ARBA" id="ARBA00022840"/>
    </source>
</evidence>
<dbReference type="GO" id="GO:0004703">
    <property type="term" value="F:G protein-coupled receptor kinase activity"/>
    <property type="evidence" value="ECO:0007669"/>
    <property type="project" value="TreeGrafter"/>
</dbReference>
<dbReference type="GO" id="GO:0009966">
    <property type="term" value="P:regulation of signal transduction"/>
    <property type="evidence" value="ECO:0007669"/>
    <property type="project" value="TreeGrafter"/>
</dbReference>
<evidence type="ECO:0000256" key="2">
    <source>
        <dbReference type="ARBA" id="ARBA00022679"/>
    </source>
</evidence>
<dbReference type="InterPro" id="IPR000961">
    <property type="entry name" value="AGC-kinase_C"/>
</dbReference>
<feature type="compositionally biased region" description="Basic and acidic residues" evidence="6">
    <location>
        <begin position="647"/>
        <end position="661"/>
    </location>
</feature>
<sequence>MGCVSSSSARHDLEGKPVGLKHFDKGRVLGEGGFGKVKAVTKRGEAPLRWHAMKILNKENVVDKRRFQEIFRERDMLTSLRHERICNLYYAFQDPKHLYLVMDLALGGDLRYQLNHNAQGLPFTETRTRIYVAQVIEALDYVHSQGIIHRDVKPENLLLNGNGWVMLTDFGIARDVDEAGLCQSGSGTGGYMPPEIYTRSHAHSKTADWFALGVTMHEFLTKRRPFRGDDIRRAGRMLTSSGKIKPSYEKEGATEPLATQFLQDCQTEDFGLSSECVDLLSRLFCVRRGLRLGAGGLTDFTSHAWFSSSDSFEWSKIVDGTHEVPFLPNTNRMNAEPDADIHAVFMGDEEERRLRSLTVEEQKLFEGYEYDYTAPQPSVPRVRDFGGMSGSDSRKSVATVDGAGDSFASRAGVVPTQPRTPRVRTAQRYTTRSMDEVALSRQQVATTNSTSSETTRGVDADDDDSHQHRHSKEHRLRLPVGVQAGGQTDADSPQQANQRDQQPQPAPQGAAAKQQPSSGSGGESPGAAGGVNVDAPLPSSSASSSPSSSCEESRRPSNASAALQLVSETGMTLTSSQQTVYSSGSTAGKNEDEDDNNVEIKDTETACVPSLNSTAAAAAAKMKKTEEEMSASPNQHQATRAKQMKASSEKSGDKSVDKDGSPGRPSGSSVAAS</sequence>
<comment type="caution">
    <text evidence="9">The sequence shown here is derived from an EMBL/GenBank/DDBJ whole genome shotgun (WGS) entry which is preliminary data.</text>
</comment>
<keyword evidence="4 9" id="KW-0418">Kinase</keyword>
<dbReference type="PROSITE" id="PS00108">
    <property type="entry name" value="PROTEIN_KINASE_ST"/>
    <property type="match status" value="1"/>
</dbReference>
<evidence type="ECO:0000259" key="7">
    <source>
        <dbReference type="PROSITE" id="PS50011"/>
    </source>
</evidence>
<feature type="compositionally biased region" description="Gly residues" evidence="6">
    <location>
        <begin position="519"/>
        <end position="529"/>
    </location>
</feature>
<evidence type="ECO:0000256" key="6">
    <source>
        <dbReference type="SAM" id="MobiDB-lite"/>
    </source>
</evidence>
<dbReference type="PROSITE" id="PS50011">
    <property type="entry name" value="PROTEIN_KINASE_DOM"/>
    <property type="match status" value="1"/>
</dbReference>